<dbReference type="Pfam" id="PF09994">
    <property type="entry name" value="T6SS_Tle1-like_cat"/>
    <property type="match status" value="1"/>
</dbReference>
<dbReference type="GeneID" id="81395954"/>
<dbReference type="Proteomes" id="UP001141434">
    <property type="component" value="Unassembled WGS sequence"/>
</dbReference>
<dbReference type="OrthoDB" id="3162439at2759"/>
<proteinExistence type="predicted"/>
<evidence type="ECO:0000313" key="4">
    <source>
        <dbReference type="Proteomes" id="UP001141434"/>
    </source>
</evidence>
<comment type="caution">
    <text evidence="3">The sequence shown here is derived from an EMBL/GenBank/DDBJ whole genome shotgun (WGS) entry which is preliminary data.</text>
</comment>
<gene>
    <name evidence="3" type="ORF">NUU61_006257</name>
</gene>
<dbReference type="AlphaFoldDB" id="A0A9W9F0J2"/>
<feature type="domain" description="T6SS Phospholipase effector Tle1-like catalytic" evidence="2">
    <location>
        <begin position="5"/>
        <end position="332"/>
    </location>
</feature>
<sequence length="520" mass="58970">MSSPRQIVLCFDGTGNTFQADDTETNVLRICRMLEKSDEQLCYYQPGIGTDTTPGSLASTTIRRGSPFGSSKTLELALGKSFDRHVLGGYRFLMRHYRDGAKIFIFGFSRGGYTARFLSEMLDYIGLLGPDNEEVLPFAWDAFKMWKTARLNETLPQIQAFQILGHLRQTLCRPTDRVQFLGMFDAVNSVAEFDVNVDATPSARFIRHAVSIDERRVKFRPVLLHSHNPSARRAKSWPPGADHKKSRGDTPQDKRKRLSSTFGPSSSRERPKRYSALSDAEFFGDDESDDLTQDVLEVWFPGGHSDVGGGWAVEAGEARGLNYPPLVWMVREAIRAGIRFSEDRLTEFHCHEDTLEIDTANTDNDNDKNDNDNETSSRAQLIDTLQASAQAGHLHDLLRYGNGRPFMTVLSWRLMEYLPFRRMDLQPDASWRDCRWPPPMGGARGLPMDALVHVSAIQRMRADPSYRPPNLTQDFIVPRGNADGPDAGVKQWVVHGHRGDPVRETYIRRYTWSACREQHR</sequence>
<organism evidence="3 4">
    <name type="scientific">Penicillium alfredii</name>
    <dbReference type="NCBI Taxonomy" id="1506179"/>
    <lineage>
        <taxon>Eukaryota</taxon>
        <taxon>Fungi</taxon>
        <taxon>Dikarya</taxon>
        <taxon>Ascomycota</taxon>
        <taxon>Pezizomycotina</taxon>
        <taxon>Eurotiomycetes</taxon>
        <taxon>Eurotiomycetidae</taxon>
        <taxon>Eurotiales</taxon>
        <taxon>Aspergillaceae</taxon>
        <taxon>Penicillium</taxon>
    </lineage>
</organism>
<name>A0A9W9F0J2_9EURO</name>
<dbReference type="PANTHER" id="PTHR33840">
    <property type="match status" value="1"/>
</dbReference>
<feature type="compositionally biased region" description="Basic and acidic residues" evidence="1">
    <location>
        <begin position="241"/>
        <end position="253"/>
    </location>
</feature>
<dbReference type="RefSeq" id="XP_056509585.1">
    <property type="nucleotide sequence ID" value="XM_056656785.1"/>
</dbReference>
<accession>A0A9W9F0J2</accession>
<protein>
    <recommendedName>
        <fullName evidence="2">T6SS Phospholipase effector Tle1-like catalytic domain-containing protein</fullName>
    </recommendedName>
</protein>
<evidence type="ECO:0000256" key="1">
    <source>
        <dbReference type="SAM" id="MobiDB-lite"/>
    </source>
</evidence>
<dbReference type="PANTHER" id="PTHR33840:SF2">
    <property type="entry name" value="TLE1 PHOSPHOLIPASE DOMAIN-CONTAINING PROTEIN"/>
    <property type="match status" value="1"/>
</dbReference>
<evidence type="ECO:0000259" key="2">
    <source>
        <dbReference type="Pfam" id="PF09994"/>
    </source>
</evidence>
<dbReference type="EMBL" id="JAPMSZ010000009">
    <property type="protein sequence ID" value="KAJ5091387.1"/>
    <property type="molecule type" value="Genomic_DNA"/>
</dbReference>
<dbReference type="InterPro" id="IPR018712">
    <property type="entry name" value="Tle1-like_cat"/>
</dbReference>
<feature type="region of interest" description="Disordered" evidence="1">
    <location>
        <begin position="229"/>
        <end position="274"/>
    </location>
</feature>
<evidence type="ECO:0000313" key="3">
    <source>
        <dbReference type="EMBL" id="KAJ5091387.1"/>
    </source>
</evidence>
<keyword evidence="4" id="KW-1185">Reference proteome</keyword>
<reference evidence="3" key="2">
    <citation type="journal article" date="2023" name="IMA Fungus">
        <title>Comparative genomic study of the Penicillium genus elucidates a diverse pangenome and 15 lateral gene transfer events.</title>
        <authorList>
            <person name="Petersen C."/>
            <person name="Sorensen T."/>
            <person name="Nielsen M.R."/>
            <person name="Sondergaard T.E."/>
            <person name="Sorensen J.L."/>
            <person name="Fitzpatrick D.A."/>
            <person name="Frisvad J.C."/>
            <person name="Nielsen K.L."/>
        </authorList>
    </citation>
    <scope>NUCLEOTIDE SEQUENCE</scope>
    <source>
        <strain evidence="3">IBT 34128</strain>
    </source>
</reference>
<reference evidence="3" key="1">
    <citation type="submission" date="2022-11" db="EMBL/GenBank/DDBJ databases">
        <authorList>
            <person name="Petersen C."/>
        </authorList>
    </citation>
    <scope>NUCLEOTIDE SEQUENCE</scope>
    <source>
        <strain evidence="3">IBT 34128</strain>
    </source>
</reference>